<dbReference type="PANTHER" id="PTHR43057">
    <property type="entry name" value="ARSENITE EFFLUX TRANSPORTER"/>
    <property type="match status" value="1"/>
</dbReference>
<dbReference type="Gene3D" id="1.20.1530.20">
    <property type="match status" value="1"/>
</dbReference>
<evidence type="ECO:0000256" key="7">
    <source>
        <dbReference type="ARBA" id="ARBA00023136"/>
    </source>
</evidence>
<dbReference type="GO" id="GO:0015104">
    <property type="term" value="F:antimonite transmembrane transporter activity"/>
    <property type="evidence" value="ECO:0007669"/>
    <property type="project" value="TreeGrafter"/>
</dbReference>
<sequence>MLMVTPCTDWYLIFAGVVKGNVPLSATMLPINLVLQVVLLPVYILTFGGVSGTVNIQSVISSVTIMLILPFSLAQIGKWLLSKMQNHDKKERIFSLFSALQTLLLSMAILSMFASKGKNLLASLNVVAILLVPIILFYIINFILAQGIGKVFHYSYEDTASLTLTTLAKNSPMTLGVALMAFPNEPLIHLIMVIEPLIELPAMMLLTRILLIIRKRHFGNTE</sequence>
<keyword evidence="4" id="KW-1003">Cell membrane</keyword>
<comment type="similarity">
    <text evidence="2">Belongs to the arsenical resistance-3 (ACR3) (TC 2.A.59) family.</text>
</comment>
<dbReference type="GO" id="GO:0005886">
    <property type="term" value="C:plasma membrane"/>
    <property type="evidence" value="ECO:0007669"/>
    <property type="project" value="UniProtKB-SubCell"/>
</dbReference>
<dbReference type="InterPro" id="IPR002657">
    <property type="entry name" value="BilAc:Na_symport/Acr3"/>
</dbReference>
<evidence type="ECO:0000256" key="8">
    <source>
        <dbReference type="SAM" id="Phobius"/>
    </source>
</evidence>
<keyword evidence="5 8" id="KW-0812">Transmembrane</keyword>
<evidence type="ECO:0000256" key="1">
    <source>
        <dbReference type="ARBA" id="ARBA00004651"/>
    </source>
</evidence>
<organism evidence="9">
    <name type="scientific">bioreactor metagenome</name>
    <dbReference type="NCBI Taxonomy" id="1076179"/>
    <lineage>
        <taxon>unclassified sequences</taxon>
        <taxon>metagenomes</taxon>
        <taxon>ecological metagenomes</taxon>
    </lineage>
</organism>
<keyword evidence="6 8" id="KW-1133">Transmembrane helix</keyword>
<dbReference type="PANTHER" id="PTHR43057:SF1">
    <property type="entry name" value="ARSENICAL-RESISTANCE PROTEIN 3"/>
    <property type="match status" value="1"/>
</dbReference>
<evidence type="ECO:0000256" key="2">
    <source>
        <dbReference type="ARBA" id="ARBA00010110"/>
    </source>
</evidence>
<dbReference type="Pfam" id="PF01758">
    <property type="entry name" value="SBF"/>
    <property type="match status" value="1"/>
</dbReference>
<dbReference type="GO" id="GO:0015297">
    <property type="term" value="F:antiporter activity"/>
    <property type="evidence" value="ECO:0007669"/>
    <property type="project" value="InterPro"/>
</dbReference>
<keyword evidence="3" id="KW-0813">Transport</keyword>
<evidence type="ECO:0000256" key="5">
    <source>
        <dbReference type="ARBA" id="ARBA00022692"/>
    </source>
</evidence>
<comment type="subcellular location">
    <subcellularLocation>
        <location evidence="1">Cell membrane</location>
        <topology evidence="1">Multi-pass membrane protein</topology>
    </subcellularLocation>
</comment>
<keyword evidence="7 8" id="KW-0472">Membrane</keyword>
<feature type="transmembrane region" description="Helical" evidence="8">
    <location>
        <begin position="120"/>
        <end position="140"/>
    </location>
</feature>
<evidence type="ECO:0000256" key="4">
    <source>
        <dbReference type="ARBA" id="ARBA00022475"/>
    </source>
</evidence>
<feature type="transmembrane region" description="Helical" evidence="8">
    <location>
        <begin position="188"/>
        <end position="211"/>
    </location>
</feature>
<accession>A0A645EV98</accession>
<feature type="transmembrane region" description="Helical" evidence="8">
    <location>
        <begin position="29"/>
        <end position="50"/>
    </location>
</feature>
<dbReference type="EMBL" id="VSSQ01051828">
    <property type="protein sequence ID" value="MPN05945.1"/>
    <property type="molecule type" value="Genomic_DNA"/>
</dbReference>
<dbReference type="InterPro" id="IPR004706">
    <property type="entry name" value="Arsenical-R_Acr3"/>
</dbReference>
<comment type="caution">
    <text evidence="9">The sequence shown here is derived from an EMBL/GenBank/DDBJ whole genome shotgun (WGS) entry which is preliminary data.</text>
</comment>
<evidence type="ECO:0008006" key="10">
    <source>
        <dbReference type="Google" id="ProtNLM"/>
    </source>
</evidence>
<protein>
    <recommendedName>
        <fullName evidence="10">Arsenical-resistance protein Acr3</fullName>
    </recommendedName>
</protein>
<evidence type="ECO:0000256" key="6">
    <source>
        <dbReference type="ARBA" id="ARBA00022989"/>
    </source>
</evidence>
<proteinExistence type="inferred from homology"/>
<dbReference type="InterPro" id="IPR038770">
    <property type="entry name" value="Na+/solute_symporter_sf"/>
</dbReference>
<reference evidence="9" key="1">
    <citation type="submission" date="2019-08" db="EMBL/GenBank/DDBJ databases">
        <authorList>
            <person name="Kucharzyk K."/>
            <person name="Murdoch R.W."/>
            <person name="Higgins S."/>
            <person name="Loffler F."/>
        </authorList>
    </citation>
    <scope>NUCLEOTIDE SEQUENCE</scope>
</reference>
<feature type="transmembrane region" description="Helical" evidence="8">
    <location>
        <begin position="93"/>
        <end position="114"/>
    </location>
</feature>
<feature type="transmembrane region" description="Helical" evidence="8">
    <location>
        <begin position="56"/>
        <end position="81"/>
    </location>
</feature>
<evidence type="ECO:0000256" key="3">
    <source>
        <dbReference type="ARBA" id="ARBA00022448"/>
    </source>
</evidence>
<name>A0A645EV98_9ZZZZ</name>
<gene>
    <name evidence="9" type="ORF">SDC9_153199</name>
</gene>
<dbReference type="GO" id="GO:0015105">
    <property type="term" value="F:arsenite transmembrane transporter activity"/>
    <property type="evidence" value="ECO:0007669"/>
    <property type="project" value="TreeGrafter"/>
</dbReference>
<dbReference type="AlphaFoldDB" id="A0A645EV98"/>
<evidence type="ECO:0000313" key="9">
    <source>
        <dbReference type="EMBL" id="MPN05945.1"/>
    </source>
</evidence>